<dbReference type="EMBL" id="JAPDDR010000004">
    <property type="protein sequence ID" value="MCW1913742.1"/>
    <property type="molecule type" value="Genomic_DNA"/>
</dbReference>
<proteinExistence type="predicted"/>
<keyword evidence="3" id="KW-1185">Reference proteome</keyword>
<evidence type="ECO:0008006" key="4">
    <source>
        <dbReference type="Google" id="ProtNLM"/>
    </source>
</evidence>
<dbReference type="PROSITE" id="PS51257">
    <property type="entry name" value="PROKAR_LIPOPROTEIN"/>
    <property type="match status" value="1"/>
</dbReference>
<evidence type="ECO:0000313" key="2">
    <source>
        <dbReference type="EMBL" id="MCW1913742.1"/>
    </source>
</evidence>
<organism evidence="2 3">
    <name type="scientific">Luteolibacter rhizosphaerae</name>
    <dbReference type="NCBI Taxonomy" id="2989719"/>
    <lineage>
        <taxon>Bacteria</taxon>
        <taxon>Pseudomonadati</taxon>
        <taxon>Verrucomicrobiota</taxon>
        <taxon>Verrucomicrobiia</taxon>
        <taxon>Verrucomicrobiales</taxon>
        <taxon>Verrucomicrobiaceae</taxon>
        <taxon>Luteolibacter</taxon>
    </lineage>
</organism>
<accession>A0ABT3G240</accession>
<dbReference type="RefSeq" id="WP_264513243.1">
    <property type="nucleotide sequence ID" value="NZ_JAPDDR010000004.1"/>
</dbReference>
<protein>
    <recommendedName>
        <fullName evidence="4">Lipoprotein</fullName>
    </recommendedName>
</protein>
<comment type="caution">
    <text evidence="2">The sequence shown here is derived from an EMBL/GenBank/DDBJ whole genome shotgun (WGS) entry which is preliminary data.</text>
</comment>
<dbReference type="Proteomes" id="UP001165653">
    <property type="component" value="Unassembled WGS sequence"/>
</dbReference>
<feature type="compositionally biased region" description="Basic and acidic residues" evidence="1">
    <location>
        <begin position="32"/>
        <end position="45"/>
    </location>
</feature>
<gene>
    <name evidence="2" type="ORF">OJ996_09160</name>
</gene>
<name>A0ABT3G240_9BACT</name>
<sequence>MRSTLLLLSVIALVSCDEKQPDQSAETSSMTIEHRAKSKRSDQPSDKSQTSELEVNRALADFYANLAKLDPDADGKPDESAEKALTEIRLTLGDLVGSNKNEDVEKALSLHDGATKLMAKIREANVTVAEVDQALEIARRSVTQNTEHRILEPMSDEDKLQAYVNSGIAGVPQSVSQEIVKKAQQERYAFSAVRKIEEAAGGYLAVQEFKRGAGLMPSAVRNEILAGAEREHPGDWYWISKEITEQSEAWETLDKWRCSSVPGLTPAQSKAVLAEAIGRYPKDWSMALIVVNGEAQKVGR</sequence>
<feature type="region of interest" description="Disordered" evidence="1">
    <location>
        <begin position="18"/>
        <end position="52"/>
    </location>
</feature>
<reference evidence="2" key="1">
    <citation type="submission" date="2022-10" db="EMBL/GenBank/DDBJ databases">
        <title>Luteolibacter sp. GHJ8, whole genome shotgun sequencing project.</title>
        <authorList>
            <person name="Zhao G."/>
            <person name="Shen L."/>
        </authorList>
    </citation>
    <scope>NUCLEOTIDE SEQUENCE</scope>
    <source>
        <strain evidence="2">GHJ8</strain>
    </source>
</reference>
<feature type="compositionally biased region" description="Polar residues" evidence="1">
    <location>
        <begin position="22"/>
        <end position="31"/>
    </location>
</feature>
<evidence type="ECO:0000256" key="1">
    <source>
        <dbReference type="SAM" id="MobiDB-lite"/>
    </source>
</evidence>
<evidence type="ECO:0000313" key="3">
    <source>
        <dbReference type="Proteomes" id="UP001165653"/>
    </source>
</evidence>